<name>A0A067RGS0_ZOONE</name>
<evidence type="ECO:0000256" key="5">
    <source>
        <dbReference type="ARBA" id="ARBA00023002"/>
    </source>
</evidence>
<dbReference type="InterPro" id="IPR018152">
    <property type="entry name" value="SOD_Cu/Zn_BS"/>
</dbReference>
<dbReference type="EC" id="1.15.1.1" evidence="9"/>
<evidence type="ECO:0000313" key="13">
    <source>
        <dbReference type="Proteomes" id="UP000027135"/>
    </source>
</evidence>
<dbReference type="STRING" id="136037.A0A067RGS0"/>
<keyword evidence="5 9" id="KW-0560">Oxidoreductase</keyword>
<dbReference type="GO" id="GO:0004784">
    <property type="term" value="F:superoxide dismutase activity"/>
    <property type="evidence" value="ECO:0007669"/>
    <property type="project" value="UniProtKB-EC"/>
</dbReference>
<keyword evidence="10" id="KW-0732">Signal</keyword>
<dbReference type="InterPro" id="IPR024134">
    <property type="entry name" value="SOD_Cu/Zn_/chaperone"/>
</dbReference>
<dbReference type="InParanoid" id="A0A067RGS0"/>
<dbReference type="PRINTS" id="PR00068">
    <property type="entry name" value="CUZNDISMTASE"/>
</dbReference>
<keyword evidence="4" id="KW-0049">Antioxidant</keyword>
<comment type="similarity">
    <text evidence="1 9">Belongs to the Cu-Zn superoxide dismutase family.</text>
</comment>
<dbReference type="AlphaFoldDB" id="A0A067RGS0"/>
<feature type="chain" id="PRO_5001645201" description="Superoxide dismutase [Cu-Zn]" evidence="10">
    <location>
        <begin position="19"/>
        <end position="209"/>
    </location>
</feature>
<dbReference type="FunFam" id="2.60.40.200:FF:000003">
    <property type="entry name" value="Superoxide dismutase [Cu-Zn], chloroplastic"/>
    <property type="match status" value="1"/>
</dbReference>
<dbReference type="Pfam" id="PF00080">
    <property type="entry name" value="Sod_Cu"/>
    <property type="match status" value="1"/>
</dbReference>
<dbReference type="eggNOG" id="KOG0441">
    <property type="taxonomic scope" value="Eukaryota"/>
</dbReference>
<evidence type="ECO:0000256" key="10">
    <source>
        <dbReference type="SAM" id="SignalP"/>
    </source>
</evidence>
<organism evidence="12 13">
    <name type="scientific">Zootermopsis nevadensis</name>
    <name type="common">Dampwood termite</name>
    <dbReference type="NCBI Taxonomy" id="136037"/>
    <lineage>
        <taxon>Eukaryota</taxon>
        <taxon>Metazoa</taxon>
        <taxon>Ecdysozoa</taxon>
        <taxon>Arthropoda</taxon>
        <taxon>Hexapoda</taxon>
        <taxon>Insecta</taxon>
        <taxon>Pterygota</taxon>
        <taxon>Neoptera</taxon>
        <taxon>Polyneoptera</taxon>
        <taxon>Dictyoptera</taxon>
        <taxon>Blattodea</taxon>
        <taxon>Blattoidea</taxon>
        <taxon>Termitoidae</taxon>
        <taxon>Termopsidae</taxon>
        <taxon>Zootermopsis</taxon>
    </lineage>
</organism>
<comment type="catalytic activity">
    <reaction evidence="8 9">
        <text>2 superoxide + 2 H(+) = H2O2 + O2</text>
        <dbReference type="Rhea" id="RHEA:20696"/>
        <dbReference type="ChEBI" id="CHEBI:15378"/>
        <dbReference type="ChEBI" id="CHEBI:15379"/>
        <dbReference type="ChEBI" id="CHEBI:16240"/>
        <dbReference type="ChEBI" id="CHEBI:18421"/>
        <dbReference type="EC" id="1.15.1.1"/>
    </reaction>
</comment>
<dbReference type="PANTHER" id="PTHR10003">
    <property type="entry name" value="SUPEROXIDE DISMUTASE CU-ZN -RELATED"/>
    <property type="match status" value="1"/>
</dbReference>
<dbReference type="OMA" id="KICKPRI"/>
<accession>A0A067RGS0</accession>
<feature type="domain" description="Superoxide dismutase copper/zinc binding" evidence="11">
    <location>
        <begin position="67"/>
        <end position="205"/>
    </location>
</feature>
<protein>
    <recommendedName>
        <fullName evidence="9">Superoxide dismutase [Cu-Zn]</fullName>
        <ecNumber evidence="9">1.15.1.1</ecNumber>
    </recommendedName>
</protein>
<dbReference type="PROSITE" id="PS00332">
    <property type="entry name" value="SOD_CU_ZN_2"/>
    <property type="match status" value="1"/>
</dbReference>
<dbReference type="EMBL" id="KK852479">
    <property type="protein sequence ID" value="KDR22972.1"/>
    <property type="molecule type" value="Genomic_DNA"/>
</dbReference>
<evidence type="ECO:0000256" key="8">
    <source>
        <dbReference type="ARBA" id="ARBA00049204"/>
    </source>
</evidence>
<evidence type="ECO:0000256" key="9">
    <source>
        <dbReference type="RuleBase" id="RU000393"/>
    </source>
</evidence>
<evidence type="ECO:0000256" key="7">
    <source>
        <dbReference type="ARBA" id="ARBA00023157"/>
    </source>
</evidence>
<dbReference type="GO" id="GO:0005507">
    <property type="term" value="F:copper ion binding"/>
    <property type="evidence" value="ECO:0007669"/>
    <property type="project" value="InterPro"/>
</dbReference>
<dbReference type="CDD" id="cd00305">
    <property type="entry name" value="Cu-Zn_Superoxide_Dismutase"/>
    <property type="match status" value="1"/>
</dbReference>
<keyword evidence="2 9" id="KW-0479">Metal-binding</keyword>
<dbReference type="SMR" id="A0A067RGS0"/>
<evidence type="ECO:0000313" key="12">
    <source>
        <dbReference type="EMBL" id="KDR22972.1"/>
    </source>
</evidence>
<evidence type="ECO:0000259" key="11">
    <source>
        <dbReference type="Pfam" id="PF00080"/>
    </source>
</evidence>
<proteinExistence type="inferred from homology"/>
<keyword evidence="6 9" id="KW-0186">Copper</keyword>
<dbReference type="Gene3D" id="2.60.40.200">
    <property type="entry name" value="Superoxide dismutase, copper/zinc binding domain"/>
    <property type="match status" value="1"/>
</dbReference>
<keyword evidence="3 9" id="KW-0862">Zinc</keyword>
<reference evidence="12 13" key="1">
    <citation type="journal article" date="2014" name="Nat. Commun.">
        <title>Molecular traces of alternative social organization in a termite genome.</title>
        <authorList>
            <person name="Terrapon N."/>
            <person name="Li C."/>
            <person name="Robertson H.M."/>
            <person name="Ji L."/>
            <person name="Meng X."/>
            <person name="Booth W."/>
            <person name="Chen Z."/>
            <person name="Childers C.P."/>
            <person name="Glastad K.M."/>
            <person name="Gokhale K."/>
            <person name="Gowin J."/>
            <person name="Gronenberg W."/>
            <person name="Hermansen R.A."/>
            <person name="Hu H."/>
            <person name="Hunt B.G."/>
            <person name="Huylmans A.K."/>
            <person name="Khalil S.M."/>
            <person name="Mitchell R.D."/>
            <person name="Munoz-Torres M.C."/>
            <person name="Mustard J.A."/>
            <person name="Pan H."/>
            <person name="Reese J.T."/>
            <person name="Scharf M.E."/>
            <person name="Sun F."/>
            <person name="Vogel H."/>
            <person name="Xiao J."/>
            <person name="Yang W."/>
            <person name="Yang Z."/>
            <person name="Yang Z."/>
            <person name="Zhou J."/>
            <person name="Zhu J."/>
            <person name="Brent C.S."/>
            <person name="Elsik C.G."/>
            <person name="Goodisman M.A."/>
            <person name="Liberles D.A."/>
            <person name="Roe R.M."/>
            <person name="Vargo E.L."/>
            <person name="Vilcinskas A."/>
            <person name="Wang J."/>
            <person name="Bornberg-Bauer E."/>
            <person name="Korb J."/>
            <person name="Zhang G."/>
            <person name="Liebig J."/>
        </authorList>
    </citation>
    <scope>NUCLEOTIDE SEQUENCE [LARGE SCALE GENOMIC DNA]</scope>
    <source>
        <tissue evidence="12">Whole organism</tissue>
    </source>
</reference>
<comment type="cofactor">
    <cofactor evidence="9">
        <name>Cu cation</name>
        <dbReference type="ChEBI" id="CHEBI:23378"/>
    </cofactor>
    <text evidence="9">Binds 1 copper ion per subunit.</text>
</comment>
<evidence type="ECO:0000256" key="1">
    <source>
        <dbReference type="ARBA" id="ARBA00010457"/>
    </source>
</evidence>
<dbReference type="InterPro" id="IPR036423">
    <property type="entry name" value="SOD-like_Cu/Zn_dom_sf"/>
</dbReference>
<keyword evidence="7" id="KW-1015">Disulfide bond</keyword>
<dbReference type="OrthoDB" id="2015551at2759"/>
<evidence type="ECO:0000256" key="2">
    <source>
        <dbReference type="ARBA" id="ARBA00022723"/>
    </source>
</evidence>
<dbReference type="Proteomes" id="UP000027135">
    <property type="component" value="Unassembled WGS sequence"/>
</dbReference>
<evidence type="ECO:0000256" key="6">
    <source>
        <dbReference type="ARBA" id="ARBA00023008"/>
    </source>
</evidence>
<dbReference type="InterPro" id="IPR001424">
    <property type="entry name" value="SOD_Cu_Zn_dom"/>
</dbReference>
<evidence type="ECO:0000256" key="4">
    <source>
        <dbReference type="ARBA" id="ARBA00022862"/>
    </source>
</evidence>
<gene>
    <name evidence="12" type="ORF">L798_00908</name>
</gene>
<sequence length="209" mass="22131">MKDQRIPILLLSVALISAQCPTYVNLQQPQVKTLPGYQSYGSTVPQTPLTYPNEAVCYLIASTGSTVSGEIRLHQASQNNPVEITASIQGLRPPGLHGFHLHRDGNTDNDCKAAGPHFNPFNHTHGGPDDAVRHAGDFGNILANEYGIATIQIQGTLISLHPGDEGYAVGRAFVVHEGTDDLGKGGNEESLKTGNAGGRLACCIVAVIN</sequence>
<keyword evidence="13" id="KW-1185">Reference proteome</keyword>
<evidence type="ECO:0000256" key="3">
    <source>
        <dbReference type="ARBA" id="ARBA00022833"/>
    </source>
</evidence>
<dbReference type="SUPFAM" id="SSF49329">
    <property type="entry name" value="Cu,Zn superoxide dismutase-like"/>
    <property type="match status" value="1"/>
</dbReference>
<feature type="signal peptide" evidence="10">
    <location>
        <begin position="1"/>
        <end position="18"/>
    </location>
</feature>
<comment type="cofactor">
    <cofactor evidence="9">
        <name>Zn(2+)</name>
        <dbReference type="ChEBI" id="CHEBI:29105"/>
    </cofactor>
    <text evidence="9">Binds 1 zinc ion per subunit.</text>
</comment>
<comment type="function">
    <text evidence="9">Destroys radicals which are normally produced within the cells and which are toxic to biological systems.</text>
</comment>